<keyword evidence="1" id="KW-1133">Transmembrane helix</keyword>
<dbReference type="EMBL" id="JAATJB010000010">
    <property type="protein sequence ID" value="NJB98760.1"/>
    <property type="molecule type" value="Genomic_DNA"/>
</dbReference>
<evidence type="ECO:0000313" key="2">
    <source>
        <dbReference type="EMBL" id="NJB98760.1"/>
    </source>
</evidence>
<organism evidence="2 3">
    <name type="scientific">Sphingomonas trueperi</name>
    <dbReference type="NCBI Taxonomy" id="53317"/>
    <lineage>
        <taxon>Bacteria</taxon>
        <taxon>Pseudomonadati</taxon>
        <taxon>Pseudomonadota</taxon>
        <taxon>Alphaproteobacteria</taxon>
        <taxon>Sphingomonadales</taxon>
        <taxon>Sphingomonadaceae</taxon>
        <taxon>Sphingomonas</taxon>
    </lineage>
</organism>
<name>A0A7X6BDY4_9SPHN</name>
<dbReference type="AlphaFoldDB" id="A0A7X6BDY4"/>
<keyword evidence="3" id="KW-1185">Reference proteome</keyword>
<protein>
    <submittedName>
        <fullName evidence="2">Uncharacterized protein</fullName>
    </submittedName>
</protein>
<comment type="caution">
    <text evidence="2">The sequence shown here is derived from an EMBL/GenBank/DDBJ whole genome shotgun (WGS) entry which is preliminary data.</text>
</comment>
<sequence>MSEEDVRPGFWFKPKAFGYGATPVTWQGWLVVALFVLLTGLILRLAMPRHPLFLALLAPLTLALVWISWAKTDGAWRWRP</sequence>
<keyword evidence="1" id="KW-0812">Transmembrane</keyword>
<dbReference type="RefSeq" id="WP_125972253.1">
    <property type="nucleotide sequence ID" value="NZ_BAAADY010000019.1"/>
</dbReference>
<feature type="transmembrane region" description="Helical" evidence="1">
    <location>
        <begin position="26"/>
        <end position="45"/>
    </location>
</feature>
<evidence type="ECO:0000313" key="3">
    <source>
        <dbReference type="Proteomes" id="UP000531251"/>
    </source>
</evidence>
<gene>
    <name evidence="2" type="ORF">GGR89_003097</name>
</gene>
<reference evidence="2 3" key="1">
    <citation type="submission" date="2020-03" db="EMBL/GenBank/DDBJ databases">
        <title>Genomic Encyclopedia of Type Strains, Phase IV (KMG-IV): sequencing the most valuable type-strain genomes for metagenomic binning, comparative biology and taxonomic classification.</title>
        <authorList>
            <person name="Goeker M."/>
        </authorList>
    </citation>
    <scope>NUCLEOTIDE SEQUENCE [LARGE SCALE GENOMIC DNA]</scope>
    <source>
        <strain evidence="2 3">DSM 7225</strain>
    </source>
</reference>
<evidence type="ECO:0000256" key="1">
    <source>
        <dbReference type="SAM" id="Phobius"/>
    </source>
</evidence>
<accession>A0A7X6BDY4</accession>
<keyword evidence="1" id="KW-0472">Membrane</keyword>
<proteinExistence type="predicted"/>
<dbReference type="Proteomes" id="UP000531251">
    <property type="component" value="Unassembled WGS sequence"/>
</dbReference>
<feature type="transmembrane region" description="Helical" evidence="1">
    <location>
        <begin position="52"/>
        <end position="70"/>
    </location>
</feature>